<dbReference type="EMBL" id="EU975926">
    <property type="protein sequence ID" value="ACG48044.1"/>
    <property type="molecule type" value="mRNA"/>
</dbReference>
<organism evidence="2">
    <name type="scientific">Zea mays</name>
    <name type="common">Maize</name>
    <dbReference type="NCBI Taxonomy" id="4577"/>
    <lineage>
        <taxon>Eukaryota</taxon>
        <taxon>Viridiplantae</taxon>
        <taxon>Streptophyta</taxon>
        <taxon>Embryophyta</taxon>
        <taxon>Tracheophyta</taxon>
        <taxon>Spermatophyta</taxon>
        <taxon>Magnoliopsida</taxon>
        <taxon>Liliopsida</taxon>
        <taxon>Poales</taxon>
        <taxon>Poaceae</taxon>
        <taxon>PACMAD clade</taxon>
        <taxon>Panicoideae</taxon>
        <taxon>Andropogonodae</taxon>
        <taxon>Andropogoneae</taxon>
        <taxon>Tripsacinae</taxon>
        <taxon>Zea</taxon>
    </lineage>
</organism>
<dbReference type="AlphaFoldDB" id="B6UFB1"/>
<feature type="signal peptide" evidence="1">
    <location>
        <begin position="1"/>
        <end position="20"/>
    </location>
</feature>
<feature type="chain" id="PRO_5002850662" evidence="1">
    <location>
        <begin position="21"/>
        <end position="52"/>
    </location>
</feature>
<evidence type="ECO:0000313" key="2">
    <source>
        <dbReference type="EMBL" id="ACG48044.1"/>
    </source>
</evidence>
<keyword evidence="1" id="KW-0732">Signal</keyword>
<accession>B6UFB1</accession>
<name>B6UFB1_MAIZE</name>
<protein>
    <submittedName>
        <fullName evidence="2">Uncharacterized protein</fullName>
    </submittedName>
</protein>
<proteinExistence type="evidence at transcript level"/>
<evidence type="ECO:0000256" key="1">
    <source>
        <dbReference type="SAM" id="SignalP"/>
    </source>
</evidence>
<sequence>MAKICSCLFPLQACICVVSAGSPAVLTLADRSTPSPSWLFYGLFVLVHRGTP</sequence>
<reference evidence="2" key="1">
    <citation type="journal article" date="2009" name="Plant Mol. Biol.">
        <title>Insights into corn genes derived from large-scale cDNA sequencing.</title>
        <authorList>
            <person name="Alexandrov N.N."/>
            <person name="Brover V.V."/>
            <person name="Freidin S."/>
            <person name="Troukhan M.E."/>
            <person name="Tatarinova T.V."/>
            <person name="Zhang H."/>
            <person name="Swaller T.J."/>
            <person name="Lu Y.P."/>
            <person name="Bouck J."/>
            <person name="Flavell R.B."/>
            <person name="Feldmann K.A."/>
        </authorList>
    </citation>
    <scope>NUCLEOTIDE SEQUENCE</scope>
</reference>